<keyword evidence="1" id="KW-0732">Signal</keyword>
<evidence type="ECO:0000313" key="3">
    <source>
        <dbReference type="Proteomes" id="UP000554235"/>
    </source>
</evidence>
<name>A0A8H4KZU2_9HYPO</name>
<sequence>MLTTTLFISLAFLVVSSNALGSRHSPRDEAPVVDEFSWDTFTELINIDPGSYLEGVSDDGGDETIACTTKPGPDRLDCPVAMAGWTDLDDDDGNINIGYLRCRSVTYGDCRTVACAPQEELNIALDQITGRMWNPVSARCVFGGTGGIWQNDGSKLVIEMGSPKE</sequence>
<comment type="caution">
    <text evidence="2">The sequence shown here is derived from an EMBL/GenBank/DDBJ whole genome shotgun (WGS) entry which is preliminary data.</text>
</comment>
<dbReference type="OrthoDB" id="4891219at2759"/>
<keyword evidence="3" id="KW-1185">Reference proteome</keyword>
<gene>
    <name evidence="2" type="ORF">FALBO_12882</name>
</gene>
<evidence type="ECO:0000313" key="2">
    <source>
        <dbReference type="EMBL" id="KAF4460327.1"/>
    </source>
</evidence>
<accession>A0A8H4KZU2</accession>
<feature type="chain" id="PRO_5034103050" evidence="1">
    <location>
        <begin position="22"/>
        <end position="165"/>
    </location>
</feature>
<dbReference type="Proteomes" id="UP000554235">
    <property type="component" value="Unassembled WGS sequence"/>
</dbReference>
<dbReference type="AlphaFoldDB" id="A0A8H4KZU2"/>
<protein>
    <submittedName>
        <fullName evidence="2">Apc13 domain-containing</fullName>
    </submittedName>
</protein>
<dbReference type="EMBL" id="JAADYS010001966">
    <property type="protein sequence ID" value="KAF4460327.1"/>
    <property type="molecule type" value="Genomic_DNA"/>
</dbReference>
<evidence type="ECO:0000256" key="1">
    <source>
        <dbReference type="SAM" id="SignalP"/>
    </source>
</evidence>
<organism evidence="2 3">
    <name type="scientific">Fusarium albosuccineum</name>
    <dbReference type="NCBI Taxonomy" id="1237068"/>
    <lineage>
        <taxon>Eukaryota</taxon>
        <taxon>Fungi</taxon>
        <taxon>Dikarya</taxon>
        <taxon>Ascomycota</taxon>
        <taxon>Pezizomycotina</taxon>
        <taxon>Sordariomycetes</taxon>
        <taxon>Hypocreomycetidae</taxon>
        <taxon>Hypocreales</taxon>
        <taxon>Nectriaceae</taxon>
        <taxon>Fusarium</taxon>
        <taxon>Fusarium decemcellulare species complex</taxon>
    </lineage>
</organism>
<feature type="signal peptide" evidence="1">
    <location>
        <begin position="1"/>
        <end position="21"/>
    </location>
</feature>
<reference evidence="2 3" key="1">
    <citation type="submission" date="2020-01" db="EMBL/GenBank/DDBJ databases">
        <title>Identification and distribution of gene clusters putatively required for synthesis of sphingolipid metabolism inhibitors in phylogenetically diverse species of the filamentous fungus Fusarium.</title>
        <authorList>
            <person name="Kim H.-S."/>
            <person name="Busman M."/>
            <person name="Brown D.W."/>
            <person name="Divon H."/>
            <person name="Uhlig S."/>
            <person name="Proctor R.H."/>
        </authorList>
    </citation>
    <scope>NUCLEOTIDE SEQUENCE [LARGE SCALE GENOMIC DNA]</scope>
    <source>
        <strain evidence="2 3">NRRL 20459</strain>
    </source>
</reference>
<proteinExistence type="predicted"/>